<keyword evidence="1" id="KW-0732">Signal</keyword>
<protein>
    <submittedName>
        <fullName evidence="2">(northern house mosquito) hypothetical protein</fullName>
    </submittedName>
</protein>
<dbReference type="AlphaFoldDB" id="A0A8D8F676"/>
<organism evidence="2">
    <name type="scientific">Culex pipiens</name>
    <name type="common">House mosquito</name>
    <dbReference type="NCBI Taxonomy" id="7175"/>
    <lineage>
        <taxon>Eukaryota</taxon>
        <taxon>Metazoa</taxon>
        <taxon>Ecdysozoa</taxon>
        <taxon>Arthropoda</taxon>
        <taxon>Hexapoda</taxon>
        <taxon>Insecta</taxon>
        <taxon>Pterygota</taxon>
        <taxon>Neoptera</taxon>
        <taxon>Endopterygota</taxon>
        <taxon>Diptera</taxon>
        <taxon>Nematocera</taxon>
        <taxon>Culicoidea</taxon>
        <taxon>Culicidae</taxon>
        <taxon>Culicinae</taxon>
        <taxon>Culicini</taxon>
        <taxon>Culex</taxon>
        <taxon>Culex</taxon>
    </lineage>
</organism>
<feature type="signal peptide" evidence="1">
    <location>
        <begin position="1"/>
        <end position="17"/>
    </location>
</feature>
<dbReference type="EMBL" id="HBUE01036991">
    <property type="protein sequence ID" value="CAG6459150.1"/>
    <property type="molecule type" value="Transcribed_RNA"/>
</dbReference>
<accession>A0A8D8F676</accession>
<name>A0A8D8F676_CULPI</name>
<feature type="chain" id="PRO_5034600820" evidence="1">
    <location>
        <begin position="18"/>
        <end position="123"/>
    </location>
</feature>
<reference evidence="2" key="1">
    <citation type="submission" date="2021-05" db="EMBL/GenBank/DDBJ databases">
        <authorList>
            <person name="Alioto T."/>
            <person name="Alioto T."/>
            <person name="Gomez Garrido J."/>
        </authorList>
    </citation>
    <scope>NUCLEOTIDE SEQUENCE</scope>
</reference>
<proteinExistence type="predicted"/>
<evidence type="ECO:0000313" key="2">
    <source>
        <dbReference type="EMBL" id="CAG6459150.1"/>
    </source>
</evidence>
<evidence type="ECO:0000256" key="1">
    <source>
        <dbReference type="SAM" id="SignalP"/>
    </source>
</evidence>
<sequence>MSTIGLTMVCLAGCCLPLRLFGDGVVISSTSSVSWSLLMDTGRESGCSAVAGLGSSLLELTVDSSSLGGSSSTGSFARLALMAANSEFSNLCGSVATADRTDSCESSFVVVGDSELSFASCCC</sequence>